<dbReference type="EMBL" id="BTSX01000006">
    <property type="protein sequence ID" value="GMT05487.1"/>
    <property type="molecule type" value="Genomic_DNA"/>
</dbReference>
<feature type="compositionally biased region" description="Polar residues" evidence="4">
    <location>
        <begin position="79"/>
        <end position="99"/>
    </location>
</feature>
<sequence length="544" mass="59775">QMSKSAADATRKRTHEEDTRGENHVKKREVKEDGETLDSSMSVSLPQPKETSVHMLDASMLVGAVAPPPSSDGLKIKDQPTTTRGALSINSDSCTTSDSCVGDLDDIGSSVGEEVEEPGDDSSEEDTFPSLDPRHLNAVHEELEKLNIATDVINKLELQLDGARAAFREIQGSWSEKLKELSKKYGSAIAKARPYYEAKLQERRLREESQRAAIRFERASNLLAVAKQQVSLTQDSLNRQSTVHPECLEVLNHHILRVSEAENERAGAEDAHRALAEQMLSLAGSISAQEKEHRSSIKKSRSYFDQRLEFSRVLEQQKALIQRLETEVRQKKCDYTTSLRNLERISDSIHEQRSIGGISNASSARRERGGALAESEAAGPPPYQPTAPPAYDAHQFEEDDQDESLAPVLSMISEETAADWEEKTRRSLGTGVILIAQQLMGGKPNREEKRDFDLVDSQTDVSYRTSLPLCTPPPSSQASGDSSEVSSLASGRTGGVDEDQLAGMLRSHSSLIQEIDASLDRVSSHFKRSVSDADPESGIDCSAH</sequence>
<evidence type="ECO:0008006" key="7">
    <source>
        <dbReference type="Google" id="ProtNLM"/>
    </source>
</evidence>
<keyword evidence="2 3" id="KW-0175">Coiled coil</keyword>
<dbReference type="Proteomes" id="UP001432027">
    <property type="component" value="Unassembled WGS sequence"/>
</dbReference>
<dbReference type="InterPro" id="IPR007940">
    <property type="entry name" value="SH3BP5"/>
</dbReference>
<dbReference type="GO" id="GO:0005737">
    <property type="term" value="C:cytoplasm"/>
    <property type="evidence" value="ECO:0007669"/>
    <property type="project" value="TreeGrafter"/>
</dbReference>
<protein>
    <recommendedName>
        <fullName evidence="7">SH3 domain-binding protein 5-like</fullName>
    </recommendedName>
</protein>
<feature type="non-terminal residue" evidence="5">
    <location>
        <position position="1"/>
    </location>
</feature>
<feature type="compositionally biased region" description="Basic and acidic residues" evidence="4">
    <location>
        <begin position="9"/>
        <end position="34"/>
    </location>
</feature>
<dbReference type="Pfam" id="PF05276">
    <property type="entry name" value="SH3BP5"/>
    <property type="match status" value="1"/>
</dbReference>
<feature type="region of interest" description="Disordered" evidence="4">
    <location>
        <begin position="523"/>
        <end position="544"/>
    </location>
</feature>
<dbReference type="GO" id="GO:0004860">
    <property type="term" value="F:protein kinase inhibitor activity"/>
    <property type="evidence" value="ECO:0007669"/>
    <property type="project" value="TreeGrafter"/>
</dbReference>
<evidence type="ECO:0000256" key="1">
    <source>
        <dbReference type="ARBA" id="ARBA00007796"/>
    </source>
</evidence>
<dbReference type="GO" id="GO:0035556">
    <property type="term" value="P:intracellular signal transduction"/>
    <property type="evidence" value="ECO:0007669"/>
    <property type="project" value="InterPro"/>
</dbReference>
<feature type="region of interest" description="Disordered" evidence="4">
    <location>
        <begin position="1"/>
        <end position="50"/>
    </location>
</feature>
<evidence type="ECO:0000256" key="2">
    <source>
        <dbReference type="ARBA" id="ARBA00023054"/>
    </source>
</evidence>
<keyword evidence="6" id="KW-1185">Reference proteome</keyword>
<proteinExistence type="inferred from homology"/>
<reference evidence="5" key="1">
    <citation type="submission" date="2023-10" db="EMBL/GenBank/DDBJ databases">
        <title>Genome assembly of Pristionchus species.</title>
        <authorList>
            <person name="Yoshida K."/>
            <person name="Sommer R.J."/>
        </authorList>
    </citation>
    <scope>NUCLEOTIDE SEQUENCE</scope>
    <source>
        <strain evidence="5">RS0144</strain>
    </source>
</reference>
<feature type="coiled-coil region" evidence="3">
    <location>
        <begin position="251"/>
        <end position="278"/>
    </location>
</feature>
<feature type="region of interest" description="Disordered" evidence="4">
    <location>
        <begin position="464"/>
        <end position="502"/>
    </location>
</feature>
<feature type="compositionally biased region" description="Pro residues" evidence="4">
    <location>
        <begin position="379"/>
        <end position="388"/>
    </location>
</feature>
<evidence type="ECO:0000313" key="6">
    <source>
        <dbReference type="Proteomes" id="UP001432027"/>
    </source>
</evidence>
<feature type="coiled-coil region" evidence="3">
    <location>
        <begin position="307"/>
        <end position="334"/>
    </location>
</feature>
<dbReference type="AlphaFoldDB" id="A0AAV5UGU4"/>
<evidence type="ECO:0000313" key="5">
    <source>
        <dbReference type="EMBL" id="GMT05487.1"/>
    </source>
</evidence>
<dbReference type="PANTHER" id="PTHR19423:SF1">
    <property type="entry name" value="SH3 DOMAIN-BINDING PROTEIN 5"/>
    <property type="match status" value="1"/>
</dbReference>
<feature type="compositionally biased region" description="Polar residues" evidence="4">
    <location>
        <begin position="477"/>
        <end position="490"/>
    </location>
</feature>
<dbReference type="PANTHER" id="PTHR19423">
    <property type="entry name" value="SH3 DOMAIN-BINDING PROTEIN 5"/>
    <property type="match status" value="1"/>
</dbReference>
<comment type="similarity">
    <text evidence="1">Belongs to the SH3BP5 family.</text>
</comment>
<accession>A0AAV5UGU4</accession>
<comment type="caution">
    <text evidence="5">The sequence shown here is derived from an EMBL/GenBank/DDBJ whole genome shotgun (WGS) entry which is preliminary data.</text>
</comment>
<name>A0AAV5UGU4_9BILA</name>
<evidence type="ECO:0000256" key="3">
    <source>
        <dbReference type="SAM" id="Coils"/>
    </source>
</evidence>
<gene>
    <name evidence="5" type="ORF">PENTCL1PPCAC_27661</name>
</gene>
<organism evidence="5 6">
    <name type="scientific">Pristionchus entomophagus</name>
    <dbReference type="NCBI Taxonomy" id="358040"/>
    <lineage>
        <taxon>Eukaryota</taxon>
        <taxon>Metazoa</taxon>
        <taxon>Ecdysozoa</taxon>
        <taxon>Nematoda</taxon>
        <taxon>Chromadorea</taxon>
        <taxon>Rhabditida</taxon>
        <taxon>Rhabditina</taxon>
        <taxon>Diplogasteromorpha</taxon>
        <taxon>Diplogasteroidea</taxon>
        <taxon>Neodiplogasteridae</taxon>
        <taxon>Pristionchus</taxon>
    </lineage>
</organism>
<feature type="compositionally biased region" description="Acidic residues" evidence="4">
    <location>
        <begin position="113"/>
        <end position="127"/>
    </location>
</feature>
<feature type="region of interest" description="Disordered" evidence="4">
    <location>
        <begin position="350"/>
        <end position="391"/>
    </location>
</feature>
<feature type="region of interest" description="Disordered" evidence="4">
    <location>
        <begin position="63"/>
        <end position="129"/>
    </location>
</feature>
<evidence type="ECO:0000256" key="4">
    <source>
        <dbReference type="SAM" id="MobiDB-lite"/>
    </source>
</evidence>